<evidence type="ECO:0000256" key="7">
    <source>
        <dbReference type="ARBA" id="ARBA00022490"/>
    </source>
</evidence>
<feature type="domain" description="V-SNARE coiled-coil homology" evidence="20">
    <location>
        <begin position="1078"/>
        <end position="1138"/>
    </location>
</feature>
<feature type="region of interest" description="Disordered" evidence="19">
    <location>
        <begin position="557"/>
        <end position="596"/>
    </location>
</feature>
<dbReference type="Pfam" id="PF08366">
    <property type="entry name" value="LLGL"/>
    <property type="match status" value="1"/>
</dbReference>
<dbReference type="SUPFAM" id="SSF58038">
    <property type="entry name" value="SNARE fusion complex"/>
    <property type="match status" value="1"/>
</dbReference>
<evidence type="ECO:0000256" key="17">
    <source>
        <dbReference type="PROSITE-ProRule" id="PRU00221"/>
    </source>
</evidence>
<keyword evidence="7" id="KW-0963">Cytoplasm</keyword>
<dbReference type="PROSITE" id="PS50892">
    <property type="entry name" value="V_SNARE"/>
    <property type="match status" value="1"/>
</dbReference>
<dbReference type="Proteomes" id="UP000002254">
    <property type="component" value="Chromosome 1"/>
</dbReference>
<dbReference type="GO" id="GO:0005737">
    <property type="term" value="C:cytoplasm"/>
    <property type="evidence" value="ECO:0007669"/>
    <property type="project" value="UniProtKB-SubCell"/>
</dbReference>
<keyword evidence="4" id="KW-0813">Transport</keyword>
<protein>
    <recommendedName>
        <fullName evidence="14">Syntaxin-binding protein 5</fullName>
    </recommendedName>
    <alternativeName>
        <fullName evidence="16">Lethal(2) giant larvae protein homolog 3</fullName>
    </alternativeName>
    <alternativeName>
        <fullName evidence="15">Tomosyn-1</fullName>
    </alternativeName>
</protein>
<feature type="repeat" description="WD" evidence="17">
    <location>
        <begin position="234"/>
        <end position="275"/>
    </location>
</feature>
<reference evidence="21" key="2">
    <citation type="submission" date="2025-08" db="UniProtKB">
        <authorList>
            <consortium name="Ensembl"/>
        </authorList>
    </citation>
    <scope>IDENTIFICATION</scope>
</reference>
<evidence type="ECO:0000313" key="22">
    <source>
        <dbReference type="Proteomes" id="UP000002254"/>
    </source>
</evidence>
<evidence type="ECO:0000256" key="11">
    <source>
        <dbReference type="ARBA" id="ARBA00022927"/>
    </source>
</evidence>
<evidence type="ECO:0000256" key="3">
    <source>
        <dbReference type="ARBA" id="ARBA00008070"/>
    </source>
</evidence>
<gene>
    <name evidence="21" type="primary">STXBP5</name>
</gene>
<evidence type="ECO:0000256" key="8">
    <source>
        <dbReference type="ARBA" id="ARBA00022553"/>
    </source>
</evidence>
<evidence type="ECO:0000256" key="13">
    <source>
        <dbReference type="ARBA" id="ARBA00023136"/>
    </source>
</evidence>
<dbReference type="InterPro" id="IPR013577">
    <property type="entry name" value="LLGL2"/>
</dbReference>
<dbReference type="PANTHER" id="PTHR10241:SF22">
    <property type="entry name" value="SYNTAXIN-BINDING PROTEIN 5"/>
    <property type="match status" value="1"/>
</dbReference>
<name>A0A8P0TFC2_CANLF</name>
<keyword evidence="6" id="KW-0268">Exocytosis</keyword>
<evidence type="ECO:0000256" key="16">
    <source>
        <dbReference type="ARBA" id="ARBA00081591"/>
    </source>
</evidence>
<comment type="similarity">
    <text evidence="3">Belongs to the WD repeat L(2)GL family.</text>
</comment>
<evidence type="ECO:0000256" key="9">
    <source>
        <dbReference type="ARBA" id="ARBA00022574"/>
    </source>
</evidence>
<evidence type="ECO:0000256" key="4">
    <source>
        <dbReference type="ARBA" id="ARBA00022448"/>
    </source>
</evidence>
<feature type="region of interest" description="Disordered" evidence="19">
    <location>
        <begin position="14"/>
        <end position="35"/>
    </location>
</feature>
<keyword evidence="5" id="KW-1003">Cell membrane</keyword>
<dbReference type="InterPro" id="IPR015943">
    <property type="entry name" value="WD40/YVTN_repeat-like_dom_sf"/>
</dbReference>
<keyword evidence="8" id="KW-0597">Phosphoprotein</keyword>
<keyword evidence="12 18" id="KW-0175">Coiled coil</keyword>
<dbReference type="InterPro" id="IPR001680">
    <property type="entry name" value="WD40_rpt"/>
</dbReference>
<dbReference type="GO" id="GO:0005886">
    <property type="term" value="C:plasma membrane"/>
    <property type="evidence" value="ECO:0007669"/>
    <property type="project" value="UniProtKB-SubCell"/>
</dbReference>
<keyword evidence="11" id="KW-0653">Protein transport</keyword>
<evidence type="ECO:0000256" key="1">
    <source>
        <dbReference type="ARBA" id="ARBA00004202"/>
    </source>
</evidence>
<evidence type="ECO:0000256" key="14">
    <source>
        <dbReference type="ARBA" id="ARBA00069759"/>
    </source>
</evidence>
<evidence type="ECO:0000256" key="2">
    <source>
        <dbReference type="ARBA" id="ARBA00004496"/>
    </source>
</evidence>
<keyword evidence="13" id="KW-0472">Membrane</keyword>
<evidence type="ECO:0000256" key="19">
    <source>
        <dbReference type="SAM" id="MobiDB-lite"/>
    </source>
</evidence>
<organism evidence="21 22">
    <name type="scientific">Canis lupus familiaris</name>
    <name type="common">Dog</name>
    <name type="synonym">Canis familiaris</name>
    <dbReference type="NCBI Taxonomy" id="9615"/>
    <lineage>
        <taxon>Eukaryota</taxon>
        <taxon>Metazoa</taxon>
        <taxon>Chordata</taxon>
        <taxon>Craniata</taxon>
        <taxon>Vertebrata</taxon>
        <taxon>Euteleostomi</taxon>
        <taxon>Mammalia</taxon>
        <taxon>Eutheria</taxon>
        <taxon>Laurasiatheria</taxon>
        <taxon>Carnivora</taxon>
        <taxon>Caniformia</taxon>
        <taxon>Canidae</taxon>
        <taxon>Canis</taxon>
    </lineage>
</organism>
<dbReference type="InterPro" id="IPR042855">
    <property type="entry name" value="V_SNARE_CC"/>
</dbReference>
<feature type="compositionally biased region" description="Basic and acidic residues" evidence="19">
    <location>
        <begin position="873"/>
        <end position="884"/>
    </location>
</feature>
<evidence type="ECO:0000313" key="21">
    <source>
        <dbReference type="Ensembl" id="ENSCAFP00000063792.1"/>
    </source>
</evidence>
<proteinExistence type="inferred from homology"/>
<dbReference type="FunFam" id="2.130.10.10:FF:003138">
    <property type="entry name" value="Syntaxin binding protein 5 like"/>
    <property type="match status" value="1"/>
</dbReference>
<dbReference type="OrthoDB" id="19944at2759"/>
<dbReference type="InterPro" id="IPR036322">
    <property type="entry name" value="WD40_repeat_dom_sf"/>
</dbReference>
<sequence>MRKFNIRKVLDGLTAGSSSASQQQQQQQHPAGTREPEIQETLQSEHFQLCKTVRHGFPYQPSALAFDPVQKILAVGTQTGALRLFGRPGVECYCQHDSGAAVIQLQFLINEGALVSALADDTLHLWNLRQKRPAILHSLKFCRERVTFCHLPFQSKWLYVGTERGNIHIVNVESFTLSGYVIMWNKAIELSSKSHPGPVVHISDNPMDEGKLLIGFESGTVVLWDLKSKKADYRYTYDEAIHSVAWHHEGKQFICSHSDGTLTIWNVRSPAKPMQTITPHGKQLKDGKKPEPCKPILKVEFKTTRSGEPFIILSGGLSYDTVGRRPCLTVMHGKSTAVLEMDYSIVDFLTLCETPYPNDFQEPYAVVVLLEKDLVLIDLAQNGYPIFENPYPLSIHESPVTCCEYFAGCPGDLIPALYSVGARQKRQGYSKKEWPINGGNWGLGVQSYPEIIITGHADGSVKFWDASAITLQVLYKLKTSKVFEKSRNKDDRPNTDIVDEDPYAIQIISWCPESRMLCIAGVSAHVIIYRFSKQEVITEVIPMLEVRLLYEINDVESPEGEQAPPLPTPVGGATPQPIPPQSHPSTSSSSSDGLRDNVPCLKVKNSPLKQSPGYQTELVIQLVWVGGEPPQQITSLAVNSSYGLVVFGNCNGIAMVDYLQKAVLLNLGTIELYGSNDPYRREPRSPRKSRQPSGGMLIVTSCMYGLSSLYSESVKKLQSSLSGLCDISEGTVVPEDRCKSPTSAKMSRKLSLPTDLKPDLDIKDNSFSRSRSSSVTSIDKESREAISALHFCETFTRKADSSPSPCLWVGTTLGTVLVIALNLPPGGEQRLLQPVIVSPSGTILRLKGAILRMAFLDTTGCLVPPAYESWREHNVPEEKDEKEKLKKRRPVSVSPSSSQEISENQYAVICSEKQAKVISLPTQNCAYKQNITETSFVLRGDIVALSNSICLACFCANGHIMTFSLPSLRPLLDVYYLPLTNMRIARTFCFTNNGQALYLVSPTEIQRLTYSQETCENLQEMLGELFTPVEAPEAPNRGFFKGLFGGGAQSLDREELFGESSSGKASRSLAQHIPGPGGIEGVKGAASGVVGELARARLALDERGQKLGDLEERTAAMLSSADSFSKHAHEMMLKYKDKKWYQF</sequence>
<dbReference type="InterPro" id="IPR013905">
    <property type="entry name" value="Lgl_C_dom"/>
</dbReference>
<dbReference type="SUPFAM" id="SSF50978">
    <property type="entry name" value="WD40 repeat-like"/>
    <property type="match status" value="2"/>
</dbReference>
<dbReference type="GO" id="GO:0015031">
    <property type="term" value="P:protein transport"/>
    <property type="evidence" value="ECO:0007669"/>
    <property type="project" value="UniProtKB-KW"/>
</dbReference>
<evidence type="ECO:0000256" key="12">
    <source>
        <dbReference type="ARBA" id="ARBA00023054"/>
    </source>
</evidence>
<dbReference type="Ensembl" id="ENSCAFT00000070037.2">
    <property type="protein sequence ID" value="ENSCAFP00000063792.1"/>
    <property type="gene ID" value="ENSCAFG00000000353.6"/>
</dbReference>
<evidence type="ECO:0000256" key="10">
    <source>
        <dbReference type="ARBA" id="ARBA00022737"/>
    </source>
</evidence>
<evidence type="ECO:0000256" key="18">
    <source>
        <dbReference type="PROSITE-ProRule" id="PRU00290"/>
    </source>
</evidence>
<feature type="region of interest" description="Disordered" evidence="19">
    <location>
        <begin position="873"/>
        <end position="898"/>
    </location>
</feature>
<dbReference type="Gene3D" id="1.20.5.110">
    <property type="match status" value="1"/>
</dbReference>
<dbReference type="InterPro" id="IPR000664">
    <property type="entry name" value="Lethal2_giant"/>
</dbReference>
<dbReference type="PRINTS" id="PR00962">
    <property type="entry name" value="LETHAL2GIANT"/>
</dbReference>
<feature type="region of interest" description="Disordered" evidence="19">
    <location>
        <begin position="675"/>
        <end position="694"/>
    </location>
</feature>
<feature type="compositionally biased region" description="Low complexity" evidence="19">
    <location>
        <begin position="17"/>
        <end position="28"/>
    </location>
</feature>
<dbReference type="FunFam" id="2.130.10.10:FF:000186">
    <property type="entry name" value="syntaxin-binding protein 5-like isoform X2"/>
    <property type="match status" value="1"/>
</dbReference>
<accession>A0A8P0TFC2</accession>
<dbReference type="Pfam" id="PF08596">
    <property type="entry name" value="Lgl_C"/>
    <property type="match status" value="1"/>
</dbReference>
<dbReference type="GO" id="GO:0006887">
    <property type="term" value="P:exocytosis"/>
    <property type="evidence" value="ECO:0007669"/>
    <property type="project" value="UniProtKB-KW"/>
</dbReference>
<dbReference type="Pfam" id="PF00400">
    <property type="entry name" value="WD40"/>
    <property type="match status" value="1"/>
</dbReference>
<dbReference type="AlphaFoldDB" id="A0A8P0TFC2"/>
<dbReference type="PANTHER" id="PTHR10241">
    <property type="entry name" value="LETHAL 2 GIANT LARVAE PROTEIN"/>
    <property type="match status" value="1"/>
</dbReference>
<evidence type="ECO:0000259" key="20">
    <source>
        <dbReference type="PROSITE" id="PS50892"/>
    </source>
</evidence>
<keyword evidence="9 17" id="KW-0853">WD repeat</keyword>
<dbReference type="Gene3D" id="2.130.10.10">
    <property type="entry name" value="YVTN repeat-like/Quinoprotein amine dehydrogenase"/>
    <property type="match status" value="2"/>
</dbReference>
<evidence type="ECO:0000256" key="15">
    <source>
        <dbReference type="ARBA" id="ARBA00075853"/>
    </source>
</evidence>
<dbReference type="FunFam" id="1.20.5.110:FF:000001">
    <property type="entry name" value="syntaxin-binding protein 5 isoform X1"/>
    <property type="match status" value="1"/>
</dbReference>
<keyword evidence="10" id="KW-0677">Repeat</keyword>
<dbReference type="PROSITE" id="PS50082">
    <property type="entry name" value="WD_REPEATS_2"/>
    <property type="match status" value="1"/>
</dbReference>
<dbReference type="CDD" id="cd15893">
    <property type="entry name" value="R-SNARE_STXBP5"/>
    <property type="match status" value="1"/>
</dbReference>
<dbReference type="SMART" id="SM00320">
    <property type="entry name" value="WD40"/>
    <property type="match status" value="7"/>
</dbReference>
<reference evidence="21 22" key="1">
    <citation type="journal article" date="2005" name="Nature">
        <title>Genome sequence, comparative analysis and haplotype structure of the domestic dog.</title>
        <authorList>
            <consortium name="Broad Sequencing Platform"/>
            <person name="Lindblad-Toh K."/>
            <person name="Wade C.M."/>
            <person name="Mikkelsen T.S."/>
            <person name="Karlsson E.K."/>
            <person name="Jaffe D.B."/>
            <person name="Kamal M."/>
            <person name="Clamp M."/>
            <person name="Chang J.L."/>
            <person name="Kulbokas E.J. III"/>
            <person name="Zody M.C."/>
            <person name="Mauceli E."/>
            <person name="Xie X."/>
            <person name="Breen M."/>
            <person name="Wayne R.K."/>
            <person name="Ostrander E.A."/>
            <person name="Ponting C.P."/>
            <person name="Galibert F."/>
            <person name="Smith D.R."/>
            <person name="DeJong P.J."/>
            <person name="Kirkness E."/>
            <person name="Alvarez P."/>
            <person name="Biagi T."/>
            <person name="Brockman W."/>
            <person name="Butler J."/>
            <person name="Chin C.W."/>
            <person name="Cook A."/>
            <person name="Cuff J."/>
            <person name="Daly M.J."/>
            <person name="DeCaprio D."/>
            <person name="Gnerre S."/>
            <person name="Grabherr M."/>
            <person name="Kellis M."/>
            <person name="Kleber M."/>
            <person name="Bardeleben C."/>
            <person name="Goodstadt L."/>
            <person name="Heger A."/>
            <person name="Hitte C."/>
            <person name="Kim L."/>
            <person name="Koepfli K.P."/>
            <person name="Parker H.G."/>
            <person name="Pollinger J.P."/>
            <person name="Searle S.M."/>
            <person name="Sutter N.B."/>
            <person name="Thomas R."/>
            <person name="Webber C."/>
            <person name="Baldwin J."/>
            <person name="Abebe A."/>
            <person name="Abouelleil A."/>
            <person name="Aftuck L."/>
            <person name="Ait-Zahra M."/>
            <person name="Aldredge T."/>
            <person name="Allen N."/>
            <person name="An P."/>
            <person name="Anderson S."/>
            <person name="Antoine C."/>
            <person name="Arachchi H."/>
            <person name="Aslam A."/>
            <person name="Ayotte L."/>
            <person name="Bachantsang P."/>
            <person name="Barry A."/>
            <person name="Bayul T."/>
            <person name="Benamara M."/>
            <person name="Berlin A."/>
            <person name="Bessette D."/>
            <person name="Blitshteyn B."/>
            <person name="Bloom T."/>
            <person name="Blye J."/>
            <person name="Boguslavskiy L."/>
            <person name="Bonnet C."/>
            <person name="Boukhgalter B."/>
            <person name="Brown A."/>
            <person name="Cahill P."/>
            <person name="Calixte N."/>
            <person name="Camarata J."/>
            <person name="Cheshatsang Y."/>
            <person name="Chu J."/>
            <person name="Citroen M."/>
            <person name="Collymore A."/>
            <person name="Cooke P."/>
            <person name="Dawoe T."/>
            <person name="Daza R."/>
            <person name="Decktor K."/>
            <person name="DeGray S."/>
            <person name="Dhargay N."/>
            <person name="Dooley K."/>
            <person name="Dooley K."/>
            <person name="Dorje P."/>
            <person name="Dorjee K."/>
            <person name="Dorris L."/>
            <person name="Duffey N."/>
            <person name="Dupes A."/>
            <person name="Egbiremolen O."/>
            <person name="Elong R."/>
            <person name="Falk J."/>
            <person name="Farina A."/>
            <person name="Faro S."/>
            <person name="Ferguson D."/>
            <person name="Ferreira P."/>
            <person name="Fisher S."/>
            <person name="FitzGerald M."/>
            <person name="Foley K."/>
            <person name="Foley C."/>
            <person name="Franke A."/>
            <person name="Friedrich D."/>
            <person name="Gage D."/>
            <person name="Garber M."/>
            <person name="Gearin G."/>
            <person name="Giannoukos G."/>
            <person name="Goode T."/>
            <person name="Goyette A."/>
            <person name="Graham J."/>
            <person name="Grandbois E."/>
            <person name="Gyaltsen K."/>
            <person name="Hafez N."/>
            <person name="Hagopian D."/>
            <person name="Hagos B."/>
            <person name="Hall J."/>
            <person name="Healy C."/>
            <person name="Hegarty R."/>
            <person name="Honan T."/>
            <person name="Horn A."/>
            <person name="Houde N."/>
            <person name="Hughes L."/>
            <person name="Hunnicutt L."/>
            <person name="Husby M."/>
            <person name="Jester B."/>
            <person name="Jones C."/>
            <person name="Kamat A."/>
            <person name="Kanga B."/>
            <person name="Kells C."/>
            <person name="Khazanovich D."/>
            <person name="Kieu A.C."/>
            <person name="Kisner P."/>
            <person name="Kumar M."/>
            <person name="Lance K."/>
            <person name="Landers T."/>
            <person name="Lara M."/>
            <person name="Lee W."/>
            <person name="Leger J.P."/>
            <person name="Lennon N."/>
            <person name="Leuper L."/>
            <person name="LeVine S."/>
            <person name="Liu J."/>
            <person name="Liu X."/>
            <person name="Lokyitsang Y."/>
            <person name="Lokyitsang T."/>
            <person name="Lui A."/>
            <person name="Macdonald J."/>
            <person name="Major J."/>
            <person name="Marabella R."/>
            <person name="Maru K."/>
            <person name="Matthews C."/>
            <person name="McDonough S."/>
            <person name="Mehta T."/>
            <person name="Meldrim J."/>
            <person name="Melnikov A."/>
            <person name="Meneus L."/>
            <person name="Mihalev A."/>
            <person name="Mihova T."/>
            <person name="Miller K."/>
            <person name="Mittelman R."/>
            <person name="Mlenga V."/>
            <person name="Mulrain L."/>
            <person name="Munson G."/>
            <person name="Navidi A."/>
            <person name="Naylor J."/>
            <person name="Nguyen T."/>
            <person name="Nguyen N."/>
            <person name="Nguyen C."/>
            <person name="Nguyen T."/>
            <person name="Nicol R."/>
            <person name="Norbu N."/>
            <person name="Norbu C."/>
            <person name="Novod N."/>
            <person name="Nyima T."/>
            <person name="Olandt P."/>
            <person name="O'Neill B."/>
            <person name="O'Neill K."/>
            <person name="Osman S."/>
            <person name="Oyono L."/>
            <person name="Patti C."/>
            <person name="Perrin D."/>
            <person name="Phunkhang P."/>
            <person name="Pierre F."/>
            <person name="Priest M."/>
            <person name="Rachupka A."/>
            <person name="Raghuraman S."/>
            <person name="Rameau R."/>
            <person name="Ray V."/>
            <person name="Raymond C."/>
            <person name="Rege F."/>
            <person name="Rise C."/>
            <person name="Rogers J."/>
            <person name="Rogov P."/>
            <person name="Sahalie J."/>
            <person name="Settipalli S."/>
            <person name="Sharpe T."/>
            <person name="Shea T."/>
            <person name="Sheehan M."/>
            <person name="Sherpa N."/>
            <person name="Shi J."/>
            <person name="Shih D."/>
            <person name="Sloan J."/>
            <person name="Smith C."/>
            <person name="Sparrow T."/>
            <person name="Stalker J."/>
            <person name="Stange-Thomann N."/>
            <person name="Stavropoulos S."/>
            <person name="Stone C."/>
            <person name="Stone S."/>
            <person name="Sykes S."/>
            <person name="Tchuinga P."/>
            <person name="Tenzing P."/>
            <person name="Tesfaye S."/>
            <person name="Thoulutsang D."/>
            <person name="Thoulutsang Y."/>
            <person name="Topham K."/>
            <person name="Topping I."/>
            <person name="Tsamla T."/>
            <person name="Vassiliev H."/>
            <person name="Venkataraman V."/>
            <person name="Vo A."/>
            <person name="Wangchuk T."/>
            <person name="Wangdi T."/>
            <person name="Weiand M."/>
            <person name="Wilkinson J."/>
            <person name="Wilson A."/>
            <person name="Yadav S."/>
            <person name="Yang S."/>
            <person name="Yang X."/>
            <person name="Young G."/>
            <person name="Yu Q."/>
            <person name="Zainoun J."/>
            <person name="Zembek L."/>
            <person name="Zimmer A."/>
            <person name="Lander E.S."/>
        </authorList>
    </citation>
    <scope>NUCLEOTIDE SEQUENCE [LARGE SCALE GENOMIC DNA]</scope>
    <source>
        <strain evidence="21">Boxer</strain>
    </source>
</reference>
<evidence type="ECO:0000256" key="6">
    <source>
        <dbReference type="ARBA" id="ARBA00022483"/>
    </source>
</evidence>
<evidence type="ECO:0000256" key="5">
    <source>
        <dbReference type="ARBA" id="ARBA00022475"/>
    </source>
</evidence>
<comment type="subcellular location">
    <subcellularLocation>
        <location evidence="1">Cell membrane</location>
        <topology evidence="1">Peripheral membrane protein</topology>
    </subcellularLocation>
    <subcellularLocation>
        <location evidence="2">Cytoplasm</location>
    </subcellularLocation>
</comment>